<dbReference type="Gene3D" id="3.40.50.1970">
    <property type="match status" value="1"/>
</dbReference>
<evidence type="ECO:0000256" key="5">
    <source>
        <dbReference type="ARBA" id="ARBA00037918"/>
    </source>
</evidence>
<evidence type="ECO:0000256" key="3">
    <source>
        <dbReference type="ARBA" id="ARBA00023002"/>
    </source>
</evidence>
<dbReference type="EC" id="1.1.1.6" evidence="6"/>
<evidence type="ECO:0000256" key="2">
    <source>
        <dbReference type="ARBA" id="ARBA00022723"/>
    </source>
</evidence>
<evidence type="ECO:0000256" key="4">
    <source>
        <dbReference type="ARBA" id="ARBA00023027"/>
    </source>
</evidence>
<evidence type="ECO:0000313" key="11">
    <source>
        <dbReference type="Proteomes" id="UP000620147"/>
    </source>
</evidence>
<dbReference type="PANTHER" id="PTHR43616">
    <property type="entry name" value="GLYCEROL DEHYDROGENASE"/>
    <property type="match status" value="1"/>
</dbReference>
<evidence type="ECO:0000256" key="1">
    <source>
        <dbReference type="ARBA" id="ARBA00007358"/>
    </source>
</evidence>
<gene>
    <name evidence="10" type="primary">gldA</name>
    <name evidence="10" type="ORF">BUFA31_19700</name>
</gene>
<dbReference type="PROSITE" id="PS00913">
    <property type="entry name" value="ADH_IRON_1"/>
    <property type="match status" value="1"/>
</dbReference>
<proteinExistence type="inferred from homology"/>
<organism evidence="10 11">
    <name type="scientific">Butyricicoccus faecihominis</name>
    <dbReference type="NCBI Taxonomy" id="1712515"/>
    <lineage>
        <taxon>Bacteria</taxon>
        <taxon>Bacillati</taxon>
        <taxon>Bacillota</taxon>
        <taxon>Clostridia</taxon>
        <taxon>Eubacteriales</taxon>
        <taxon>Butyricicoccaceae</taxon>
        <taxon>Butyricicoccus</taxon>
    </lineage>
</organism>
<accession>A0ABQ1E1I8</accession>
<evidence type="ECO:0000256" key="7">
    <source>
        <dbReference type="ARBA" id="ARBA00040132"/>
    </source>
</evidence>
<evidence type="ECO:0000256" key="6">
    <source>
        <dbReference type="ARBA" id="ARBA00039147"/>
    </source>
</evidence>
<sequence>MSMIQHQTRAFGSPSRYIQGRYEIDCLKKYTDLYGDRVYILIDTFFYQEYDAKFKEMYDGQVQTYEFSGEITASKIDAIADSVKDFAPTVVCGMGGGKTMDTAKAVADKFHAAVVIIPTTASTDAPTIGLSVIYDDEGNHLGARHYAKNPDLVLIDTDVISKAPIRFLVAGMGDALSTYVEARANFESHSPNYVSSGFASTLAVKAIAKMCHETILSKGVRAKMAAEQKLCTIDVEDVIEANTLLSGLGVQNSSCAGSHSIAEGITILPACRRLLHGEAVAFGILVQLLIEGRDEAEVDEMYRFFEAVGLPYTFEMLGIPNASDEDVMKVAEESLKSYWDVEPFPVTARMIFDAMKLADLMGQKYL</sequence>
<protein>
    <recommendedName>
        <fullName evidence="7">Glycerol dehydrogenase</fullName>
        <ecNumber evidence="6">1.1.1.6</ecNumber>
    </recommendedName>
</protein>
<comment type="pathway">
    <text evidence="5">Polyol metabolism; glycerol fermentation; glycerone phosphate from glycerol (oxidative route): step 1/2.</text>
</comment>
<keyword evidence="4" id="KW-0520">NAD</keyword>
<dbReference type="PANTHER" id="PTHR43616:SF5">
    <property type="entry name" value="GLYCEROL DEHYDROGENASE 1"/>
    <property type="match status" value="1"/>
</dbReference>
<dbReference type="CDD" id="cd08170">
    <property type="entry name" value="GlyDH"/>
    <property type="match status" value="1"/>
</dbReference>
<keyword evidence="11" id="KW-1185">Reference proteome</keyword>
<dbReference type="Pfam" id="PF00465">
    <property type="entry name" value="Fe-ADH"/>
    <property type="match status" value="1"/>
</dbReference>
<evidence type="ECO:0000259" key="9">
    <source>
        <dbReference type="Pfam" id="PF00465"/>
    </source>
</evidence>
<dbReference type="NCBIfam" id="NF006941">
    <property type="entry name" value="PRK09423.1"/>
    <property type="match status" value="1"/>
</dbReference>
<dbReference type="RefSeq" id="WP_188885786.1">
    <property type="nucleotide sequence ID" value="NZ_BLYJ01000026.1"/>
</dbReference>
<name>A0ABQ1E1I8_9FIRM</name>
<dbReference type="PIRSF" id="PIRSF000112">
    <property type="entry name" value="Glycerol_dehydrogenase"/>
    <property type="match status" value="1"/>
</dbReference>
<comment type="caution">
    <text evidence="10">The sequence shown here is derived from an EMBL/GenBank/DDBJ whole genome shotgun (WGS) entry which is preliminary data.</text>
</comment>
<evidence type="ECO:0000256" key="8">
    <source>
        <dbReference type="ARBA" id="ARBA00049006"/>
    </source>
</evidence>
<reference evidence="10 11" key="1">
    <citation type="submission" date="2020-06" db="EMBL/GenBank/DDBJ databases">
        <title>Characterization of fructooligosaccharide metabolism and fructooligosaccharide-degrading enzymes in human commensal butyrate producers.</title>
        <authorList>
            <person name="Tanno H."/>
            <person name="Fujii T."/>
            <person name="Hirano K."/>
            <person name="Maeno S."/>
            <person name="Tonozuka T."/>
            <person name="Sakamoto M."/>
            <person name="Ohkuma M."/>
            <person name="Tochio T."/>
            <person name="Endo A."/>
        </authorList>
    </citation>
    <scope>NUCLEOTIDE SEQUENCE [LARGE SCALE GENOMIC DNA]</scope>
    <source>
        <strain evidence="10 11">JCM 31056</strain>
    </source>
</reference>
<dbReference type="Proteomes" id="UP000620147">
    <property type="component" value="Unassembled WGS sequence"/>
</dbReference>
<feature type="domain" description="Alcohol dehydrogenase iron-type/glycerol dehydrogenase GldA" evidence="9">
    <location>
        <begin position="14"/>
        <end position="157"/>
    </location>
</feature>
<keyword evidence="2" id="KW-0479">Metal-binding</keyword>
<comment type="similarity">
    <text evidence="1">Belongs to the iron-containing alcohol dehydrogenase family.</text>
</comment>
<comment type="catalytic activity">
    <reaction evidence="8">
        <text>glycerol + NAD(+) = dihydroxyacetone + NADH + H(+)</text>
        <dbReference type="Rhea" id="RHEA:13769"/>
        <dbReference type="ChEBI" id="CHEBI:15378"/>
        <dbReference type="ChEBI" id="CHEBI:16016"/>
        <dbReference type="ChEBI" id="CHEBI:17754"/>
        <dbReference type="ChEBI" id="CHEBI:57540"/>
        <dbReference type="ChEBI" id="CHEBI:57945"/>
        <dbReference type="EC" id="1.1.1.6"/>
    </reaction>
</comment>
<dbReference type="Gene3D" id="1.20.1090.10">
    <property type="entry name" value="Dehydroquinate synthase-like - alpha domain"/>
    <property type="match status" value="1"/>
</dbReference>
<dbReference type="EMBL" id="BLYJ01000026">
    <property type="protein sequence ID" value="GFO88806.1"/>
    <property type="molecule type" value="Genomic_DNA"/>
</dbReference>
<dbReference type="InterPro" id="IPR001670">
    <property type="entry name" value="ADH_Fe/GldA"/>
</dbReference>
<evidence type="ECO:0000313" key="10">
    <source>
        <dbReference type="EMBL" id="GFO88806.1"/>
    </source>
</evidence>
<dbReference type="InterPro" id="IPR018211">
    <property type="entry name" value="ADH_Fe_CS"/>
</dbReference>
<dbReference type="InterPro" id="IPR016205">
    <property type="entry name" value="Glycerol_DH"/>
</dbReference>
<keyword evidence="3" id="KW-0560">Oxidoreductase</keyword>
<dbReference type="SUPFAM" id="SSF56796">
    <property type="entry name" value="Dehydroquinate synthase-like"/>
    <property type="match status" value="1"/>
</dbReference>